<feature type="transmembrane region" description="Helical" evidence="1">
    <location>
        <begin position="12"/>
        <end position="31"/>
    </location>
</feature>
<name>A0A396GKZ8_MEDTR</name>
<organism evidence="2 3">
    <name type="scientific">Medicago truncatula</name>
    <name type="common">Barrel medic</name>
    <name type="synonym">Medicago tribuloides</name>
    <dbReference type="NCBI Taxonomy" id="3880"/>
    <lineage>
        <taxon>Eukaryota</taxon>
        <taxon>Viridiplantae</taxon>
        <taxon>Streptophyta</taxon>
        <taxon>Embryophyta</taxon>
        <taxon>Tracheophyta</taxon>
        <taxon>Spermatophyta</taxon>
        <taxon>Magnoliopsida</taxon>
        <taxon>eudicotyledons</taxon>
        <taxon>Gunneridae</taxon>
        <taxon>Pentapetalae</taxon>
        <taxon>rosids</taxon>
        <taxon>fabids</taxon>
        <taxon>Fabales</taxon>
        <taxon>Fabaceae</taxon>
        <taxon>Papilionoideae</taxon>
        <taxon>50 kb inversion clade</taxon>
        <taxon>NPAAA clade</taxon>
        <taxon>Hologalegina</taxon>
        <taxon>IRL clade</taxon>
        <taxon>Trifolieae</taxon>
        <taxon>Medicago</taxon>
    </lineage>
</organism>
<evidence type="ECO:0000256" key="1">
    <source>
        <dbReference type="SAM" id="Phobius"/>
    </source>
</evidence>
<dbReference type="EMBL" id="PSQE01000008">
    <property type="protein sequence ID" value="RHN39335.1"/>
    <property type="molecule type" value="Genomic_DNA"/>
</dbReference>
<gene>
    <name evidence="2" type="ORF">MtrunA17_Chr8g0342701</name>
</gene>
<keyword evidence="1" id="KW-1133">Transmembrane helix</keyword>
<accession>A0A396GKZ8</accession>
<protein>
    <recommendedName>
        <fullName evidence="4">Transmembrane protein</fullName>
    </recommendedName>
</protein>
<keyword evidence="1" id="KW-0812">Transmembrane</keyword>
<dbReference type="Proteomes" id="UP000265566">
    <property type="component" value="Chromosome 8"/>
</dbReference>
<keyword evidence="1" id="KW-0472">Membrane</keyword>
<proteinExistence type="predicted"/>
<evidence type="ECO:0000313" key="3">
    <source>
        <dbReference type="Proteomes" id="UP000265566"/>
    </source>
</evidence>
<sequence length="44" mass="4872">MLSGYTLLLECRFLVCYGILCVIGLASLKLISLLHQINSFSLVI</sequence>
<dbReference type="AlphaFoldDB" id="A0A396GKZ8"/>
<evidence type="ECO:0008006" key="4">
    <source>
        <dbReference type="Google" id="ProtNLM"/>
    </source>
</evidence>
<comment type="caution">
    <text evidence="2">The sequence shown here is derived from an EMBL/GenBank/DDBJ whole genome shotgun (WGS) entry which is preliminary data.</text>
</comment>
<dbReference type="Gramene" id="rna45345">
    <property type="protein sequence ID" value="RHN39335.1"/>
    <property type="gene ID" value="gene45345"/>
</dbReference>
<evidence type="ECO:0000313" key="2">
    <source>
        <dbReference type="EMBL" id="RHN39335.1"/>
    </source>
</evidence>
<reference evidence="3" key="1">
    <citation type="journal article" date="2018" name="Nat. Plants">
        <title>Whole-genome landscape of Medicago truncatula symbiotic genes.</title>
        <authorList>
            <person name="Pecrix Y."/>
            <person name="Staton S.E."/>
            <person name="Sallet E."/>
            <person name="Lelandais-Briere C."/>
            <person name="Moreau S."/>
            <person name="Carrere S."/>
            <person name="Blein T."/>
            <person name="Jardinaud M.F."/>
            <person name="Latrasse D."/>
            <person name="Zouine M."/>
            <person name="Zahm M."/>
            <person name="Kreplak J."/>
            <person name="Mayjonade B."/>
            <person name="Satge C."/>
            <person name="Perez M."/>
            <person name="Cauet S."/>
            <person name="Marande W."/>
            <person name="Chantry-Darmon C."/>
            <person name="Lopez-Roques C."/>
            <person name="Bouchez O."/>
            <person name="Berard A."/>
            <person name="Debelle F."/>
            <person name="Munos S."/>
            <person name="Bendahmane A."/>
            <person name="Berges H."/>
            <person name="Niebel A."/>
            <person name="Buitink J."/>
            <person name="Frugier F."/>
            <person name="Benhamed M."/>
            <person name="Crespi M."/>
            <person name="Gouzy J."/>
            <person name="Gamas P."/>
        </authorList>
    </citation>
    <scope>NUCLEOTIDE SEQUENCE [LARGE SCALE GENOMIC DNA]</scope>
    <source>
        <strain evidence="3">cv. Jemalong A17</strain>
    </source>
</reference>